<accession>A0ABU9BTV6</accession>
<evidence type="ECO:0000313" key="2">
    <source>
        <dbReference type="Proteomes" id="UP001371218"/>
    </source>
</evidence>
<name>A0ABU9BTV6_9BURK</name>
<protein>
    <submittedName>
        <fullName evidence="1">Uncharacterized protein</fullName>
    </submittedName>
</protein>
<proteinExistence type="predicted"/>
<dbReference type="Proteomes" id="UP001371218">
    <property type="component" value="Unassembled WGS sequence"/>
</dbReference>
<dbReference type="EMBL" id="JBBUTG010000016">
    <property type="protein sequence ID" value="MEK8033402.1"/>
    <property type="molecule type" value="Genomic_DNA"/>
</dbReference>
<comment type="caution">
    <text evidence="1">The sequence shown here is derived from an EMBL/GenBank/DDBJ whole genome shotgun (WGS) entry which is preliminary data.</text>
</comment>
<sequence length="118" mass="13001">MQLTAPLLSVIQCAAEAVLTLTDTLDEADLLRSRLTRAEVQRQLALMADTLAAVQPQAQGPMPEIDWAGWRTVAAALARPGRAQDEALWFAARSLAPATLSWLRFYRPSLPQLFDVWG</sequence>
<dbReference type="RefSeq" id="WP_341427826.1">
    <property type="nucleotide sequence ID" value="NZ_JBBUTG010000016.1"/>
</dbReference>
<reference evidence="1 2" key="1">
    <citation type="submission" date="2024-04" db="EMBL/GenBank/DDBJ databases">
        <title>Novel species of the genus Ideonella isolated from streams.</title>
        <authorList>
            <person name="Lu H."/>
        </authorList>
    </citation>
    <scope>NUCLEOTIDE SEQUENCE [LARGE SCALE GENOMIC DNA]</scope>
    <source>
        <strain evidence="1 2">DXS29W</strain>
    </source>
</reference>
<evidence type="ECO:0000313" key="1">
    <source>
        <dbReference type="EMBL" id="MEK8033402.1"/>
    </source>
</evidence>
<gene>
    <name evidence="1" type="ORF">AACH06_21495</name>
</gene>
<keyword evidence="2" id="KW-1185">Reference proteome</keyword>
<organism evidence="1 2">
    <name type="scientific">Ideonella lacteola</name>
    <dbReference type="NCBI Taxonomy" id="2984193"/>
    <lineage>
        <taxon>Bacteria</taxon>
        <taxon>Pseudomonadati</taxon>
        <taxon>Pseudomonadota</taxon>
        <taxon>Betaproteobacteria</taxon>
        <taxon>Burkholderiales</taxon>
        <taxon>Sphaerotilaceae</taxon>
        <taxon>Ideonella</taxon>
    </lineage>
</organism>